<accession>A0ABY2CMD7</accession>
<sequence length="43" mass="5157">MCMCMRGESKIKFKIVFVKIVHLIQMFNSLKARMDHIVKLVWC</sequence>
<dbReference type="EMBL" id="SMCN01000008">
    <property type="protein sequence ID" value="TCV84018.1"/>
    <property type="molecule type" value="Genomic_DNA"/>
</dbReference>
<gene>
    <name evidence="1" type="ORF">EDE11_108150</name>
</gene>
<protein>
    <submittedName>
        <fullName evidence="1">Uncharacterized protein</fullName>
    </submittedName>
</protein>
<evidence type="ECO:0000313" key="2">
    <source>
        <dbReference type="Proteomes" id="UP000295649"/>
    </source>
</evidence>
<comment type="caution">
    <text evidence="1">The sequence shown here is derived from an EMBL/GenBank/DDBJ whole genome shotgun (WGS) entry which is preliminary data.</text>
</comment>
<dbReference type="Proteomes" id="UP000295649">
    <property type="component" value="Unassembled WGS sequence"/>
</dbReference>
<proteinExistence type="predicted"/>
<evidence type="ECO:0000313" key="1">
    <source>
        <dbReference type="EMBL" id="TCV84018.1"/>
    </source>
</evidence>
<reference evidence="1 2" key="1">
    <citation type="submission" date="2019-03" db="EMBL/GenBank/DDBJ databases">
        <title>Systems level insights into methane cycling in arid and semi-arid ecosystems.</title>
        <authorList>
            <person name="Kalyuzhnaya M."/>
        </authorList>
    </citation>
    <scope>NUCLEOTIDE SEQUENCE [LARGE SCALE GENOMIC DNA]</scope>
    <source>
        <strain evidence="1 2">S-1</strain>
    </source>
</reference>
<organism evidence="1 2">
    <name type="scientific">Methylomonas methanica</name>
    <dbReference type="NCBI Taxonomy" id="421"/>
    <lineage>
        <taxon>Bacteria</taxon>
        <taxon>Pseudomonadati</taxon>
        <taxon>Pseudomonadota</taxon>
        <taxon>Gammaproteobacteria</taxon>
        <taxon>Methylococcales</taxon>
        <taxon>Methylococcaceae</taxon>
        <taxon>Methylomonas</taxon>
    </lineage>
</organism>
<name>A0ABY2CMD7_METMH</name>
<keyword evidence="2" id="KW-1185">Reference proteome</keyword>